<dbReference type="Proteomes" id="UP000319732">
    <property type="component" value="Unassembled WGS sequence"/>
</dbReference>
<dbReference type="Pfam" id="PF13858">
    <property type="entry name" value="DUF4199"/>
    <property type="match status" value="1"/>
</dbReference>
<evidence type="ECO:0000313" key="2">
    <source>
        <dbReference type="EMBL" id="TQV69649.1"/>
    </source>
</evidence>
<dbReference type="InterPro" id="IPR025250">
    <property type="entry name" value="DUF4199"/>
</dbReference>
<accession>A0A545SXH5</accession>
<comment type="caution">
    <text evidence="2">The sequence shown here is derived from an EMBL/GenBank/DDBJ whole genome shotgun (WGS) entry which is preliminary data.</text>
</comment>
<feature type="transmembrane region" description="Helical" evidence="1">
    <location>
        <begin position="36"/>
        <end position="59"/>
    </location>
</feature>
<keyword evidence="1" id="KW-0812">Transmembrane</keyword>
<sequence>MTSLVAFHNLAVTYHLRDYYNDKINRINLEAGMSQIAIKWGLIAGLVMVGVPLITYLLIGGGPETFAIGEIIGYATIILSLLLIFIAINEFRRLQPDQKVGFGRGLAIGLLISAIAGSLFGIYNWVYVEFLHPEFMDQYYDYYIEQVQQSGKPAAEIEQQIASFEQQKALFMNPVTQFLLMFLTVFVIGAVVSLFCAAVQSRMSAKDV</sequence>
<dbReference type="EMBL" id="VHSG01000027">
    <property type="protein sequence ID" value="TQV69649.1"/>
    <property type="molecule type" value="Genomic_DNA"/>
</dbReference>
<keyword evidence="3" id="KW-1185">Reference proteome</keyword>
<name>A0A545SXH5_9GAMM</name>
<gene>
    <name evidence="2" type="ORF">FKG94_22925</name>
</gene>
<feature type="transmembrane region" description="Helical" evidence="1">
    <location>
        <begin position="178"/>
        <end position="199"/>
    </location>
</feature>
<dbReference type="AlphaFoldDB" id="A0A545SXH5"/>
<dbReference type="OrthoDB" id="6384283at2"/>
<evidence type="ECO:0000256" key="1">
    <source>
        <dbReference type="SAM" id="Phobius"/>
    </source>
</evidence>
<proteinExistence type="predicted"/>
<keyword evidence="1" id="KW-0472">Membrane</keyword>
<keyword evidence="1" id="KW-1133">Transmembrane helix</keyword>
<organism evidence="2 3">
    <name type="scientific">Exilibacterium tricleocarpae</name>
    <dbReference type="NCBI Taxonomy" id="2591008"/>
    <lineage>
        <taxon>Bacteria</taxon>
        <taxon>Pseudomonadati</taxon>
        <taxon>Pseudomonadota</taxon>
        <taxon>Gammaproteobacteria</taxon>
        <taxon>Cellvibrionales</taxon>
        <taxon>Cellvibrionaceae</taxon>
        <taxon>Exilibacterium</taxon>
    </lineage>
</organism>
<feature type="transmembrane region" description="Helical" evidence="1">
    <location>
        <begin position="101"/>
        <end position="126"/>
    </location>
</feature>
<evidence type="ECO:0000313" key="3">
    <source>
        <dbReference type="Proteomes" id="UP000319732"/>
    </source>
</evidence>
<feature type="transmembrane region" description="Helical" evidence="1">
    <location>
        <begin position="71"/>
        <end position="89"/>
    </location>
</feature>
<protein>
    <submittedName>
        <fullName evidence="2">DUF4199 domain-containing protein</fullName>
    </submittedName>
</protein>
<reference evidence="2 3" key="1">
    <citation type="submission" date="2019-06" db="EMBL/GenBank/DDBJ databases">
        <title>Whole genome sequence for Cellvibrionaceae sp. R142.</title>
        <authorList>
            <person name="Wang G."/>
        </authorList>
    </citation>
    <scope>NUCLEOTIDE SEQUENCE [LARGE SCALE GENOMIC DNA]</scope>
    <source>
        <strain evidence="2 3">R142</strain>
    </source>
</reference>